<reference evidence="1 2" key="1">
    <citation type="submission" date="2014-02" db="EMBL/GenBank/DDBJ databases">
        <title>The small core and large imbalanced accessory genome model reveals a collaborative survival strategy of Sorangium cellulosum strains in nature.</title>
        <authorList>
            <person name="Han K."/>
            <person name="Peng R."/>
            <person name="Blom J."/>
            <person name="Li Y.-Z."/>
        </authorList>
    </citation>
    <scope>NUCLEOTIDE SEQUENCE [LARGE SCALE GENOMIC DNA]</scope>
    <source>
        <strain evidence="1 2">So0157-25</strain>
    </source>
</reference>
<sequence>MQPGETLELSMIDDMEDGDLQILPGDAMSPPRSGDWFMDNDGSPEGIHEPGIEADLMTSLDPPRGDSLKALHTRANNRFTAYGASVAVFLNNDDFYDASGYRGITFWARAEEGSSRRLKVMFIDRQTRPTGGICDEAAGECYDHFHRPVTLADDWKHFKIPAECLKQGGFGTKPFDAPLLEQLWGLYFSFDANQAFDIWIDDVAFYR</sequence>
<dbReference type="InterPro" id="IPR008979">
    <property type="entry name" value="Galactose-bd-like_sf"/>
</dbReference>
<name>A0A150P671_SORCE</name>
<dbReference type="SUPFAM" id="SSF49785">
    <property type="entry name" value="Galactose-binding domain-like"/>
    <property type="match status" value="1"/>
</dbReference>
<evidence type="ECO:0000313" key="1">
    <source>
        <dbReference type="EMBL" id="KYF51199.1"/>
    </source>
</evidence>
<accession>A0A150P671</accession>
<dbReference type="AlphaFoldDB" id="A0A150P671"/>
<proteinExistence type="predicted"/>
<dbReference type="Proteomes" id="UP000075420">
    <property type="component" value="Unassembled WGS sequence"/>
</dbReference>
<dbReference type="EMBL" id="JELY01002942">
    <property type="protein sequence ID" value="KYF51199.1"/>
    <property type="molecule type" value="Genomic_DNA"/>
</dbReference>
<dbReference type="Gene3D" id="2.60.120.430">
    <property type="entry name" value="Galactose-binding lectin"/>
    <property type="match status" value="1"/>
</dbReference>
<evidence type="ECO:0000313" key="2">
    <source>
        <dbReference type="Proteomes" id="UP000075420"/>
    </source>
</evidence>
<organism evidence="1 2">
    <name type="scientific">Sorangium cellulosum</name>
    <name type="common">Polyangium cellulosum</name>
    <dbReference type="NCBI Taxonomy" id="56"/>
    <lineage>
        <taxon>Bacteria</taxon>
        <taxon>Pseudomonadati</taxon>
        <taxon>Myxococcota</taxon>
        <taxon>Polyangia</taxon>
        <taxon>Polyangiales</taxon>
        <taxon>Polyangiaceae</taxon>
        <taxon>Sorangium</taxon>
    </lineage>
</organism>
<gene>
    <name evidence="1" type="ORF">BE08_40075</name>
</gene>
<protein>
    <submittedName>
        <fullName evidence="1">Uncharacterized protein</fullName>
    </submittedName>
</protein>
<comment type="caution">
    <text evidence="1">The sequence shown here is derived from an EMBL/GenBank/DDBJ whole genome shotgun (WGS) entry which is preliminary data.</text>
</comment>